<organism evidence="15 16">
    <name type="scientific">Methanoculleus palmolei</name>
    <dbReference type="NCBI Taxonomy" id="72612"/>
    <lineage>
        <taxon>Archaea</taxon>
        <taxon>Methanobacteriati</taxon>
        <taxon>Methanobacteriota</taxon>
        <taxon>Stenosarchaea group</taxon>
        <taxon>Methanomicrobia</taxon>
        <taxon>Methanomicrobiales</taxon>
        <taxon>Methanomicrobiaceae</taxon>
        <taxon>Methanoculleus</taxon>
    </lineage>
</organism>
<dbReference type="InterPro" id="IPR003439">
    <property type="entry name" value="ABC_transporter-like_ATP-bd"/>
</dbReference>
<evidence type="ECO:0000256" key="3">
    <source>
        <dbReference type="ARBA" id="ARBA00022475"/>
    </source>
</evidence>
<dbReference type="GO" id="GO:0005886">
    <property type="term" value="C:plasma membrane"/>
    <property type="evidence" value="ECO:0007669"/>
    <property type="project" value="UniProtKB-SubCell"/>
</dbReference>
<evidence type="ECO:0000256" key="1">
    <source>
        <dbReference type="ARBA" id="ARBA00004202"/>
    </source>
</evidence>
<evidence type="ECO:0000256" key="10">
    <source>
        <dbReference type="ARBA" id="ARBA00058960"/>
    </source>
</evidence>
<feature type="domain" description="ABC transporter" evidence="14">
    <location>
        <begin position="5"/>
        <end position="246"/>
    </location>
</feature>
<evidence type="ECO:0000256" key="11">
    <source>
        <dbReference type="ARBA" id="ARBA00066387"/>
    </source>
</evidence>
<keyword evidence="6" id="KW-0408">Iron</keyword>
<dbReference type="CDD" id="cd03214">
    <property type="entry name" value="ABC_Iron-Siderophores_B12_Hemin"/>
    <property type="match status" value="1"/>
</dbReference>
<keyword evidence="5 15" id="KW-0067">ATP-binding</keyword>
<dbReference type="PANTHER" id="PTHR42771:SF2">
    <property type="entry name" value="IRON(3+)-HYDROXAMATE IMPORT ATP-BINDING PROTEIN FHUC"/>
    <property type="match status" value="1"/>
</dbReference>
<protein>
    <recommendedName>
        <fullName evidence="12">Cobalamin import ATP-binding protein BtuD</fullName>
        <ecNumber evidence="11">7.6.2.8</ecNumber>
    </recommendedName>
    <alternativeName>
        <fullName evidence="13">Vitamin B12-transporting ATPase</fullName>
    </alternativeName>
</protein>
<evidence type="ECO:0000256" key="13">
    <source>
        <dbReference type="ARBA" id="ARBA00077139"/>
    </source>
</evidence>
<evidence type="ECO:0000256" key="12">
    <source>
        <dbReference type="ARBA" id="ARBA00073649"/>
    </source>
</evidence>
<dbReference type="Pfam" id="PF00005">
    <property type="entry name" value="ABC_tran"/>
    <property type="match status" value="1"/>
</dbReference>
<keyword evidence="8" id="KW-0472">Membrane</keyword>
<reference evidence="15 16" key="1">
    <citation type="submission" date="2023-10" db="EMBL/GenBank/DDBJ databases">
        <title>The complete genome sequence of Methanoculleus palmolei DSM 4273.</title>
        <authorList>
            <person name="Lai S.-J."/>
            <person name="You Y.-T."/>
            <person name="Chen S.-C."/>
        </authorList>
    </citation>
    <scope>NUCLEOTIDE SEQUENCE [LARGE SCALE GENOMIC DNA]</scope>
    <source>
        <strain evidence="15 16">DSM 4273</strain>
    </source>
</reference>
<dbReference type="FunFam" id="3.40.50.300:FF:000134">
    <property type="entry name" value="Iron-enterobactin ABC transporter ATP-binding protein"/>
    <property type="match status" value="1"/>
</dbReference>
<dbReference type="GO" id="GO:0006811">
    <property type="term" value="P:monoatomic ion transport"/>
    <property type="evidence" value="ECO:0007669"/>
    <property type="project" value="UniProtKB-KW"/>
</dbReference>
<comment type="catalytic activity">
    <reaction evidence="9">
        <text>an R-cob(III)alamin(out) + ATP + H2O = an R-cob(III)alamin(in) + ADP + phosphate + H(+)</text>
        <dbReference type="Rhea" id="RHEA:17873"/>
        <dbReference type="ChEBI" id="CHEBI:15377"/>
        <dbReference type="ChEBI" id="CHEBI:15378"/>
        <dbReference type="ChEBI" id="CHEBI:30616"/>
        <dbReference type="ChEBI" id="CHEBI:43474"/>
        <dbReference type="ChEBI" id="CHEBI:140785"/>
        <dbReference type="ChEBI" id="CHEBI:456216"/>
        <dbReference type="EC" id="7.6.2.8"/>
    </reaction>
</comment>
<keyword evidence="16" id="KW-1185">Reference proteome</keyword>
<dbReference type="PANTHER" id="PTHR42771">
    <property type="entry name" value="IRON(3+)-HYDROXAMATE IMPORT ATP-BINDING PROTEIN FHUC"/>
    <property type="match status" value="1"/>
</dbReference>
<dbReference type="Gene3D" id="3.40.50.300">
    <property type="entry name" value="P-loop containing nucleotide triphosphate hydrolases"/>
    <property type="match status" value="1"/>
</dbReference>
<evidence type="ECO:0000313" key="16">
    <source>
        <dbReference type="Proteomes" id="UP001626603"/>
    </source>
</evidence>
<evidence type="ECO:0000256" key="2">
    <source>
        <dbReference type="ARBA" id="ARBA00022448"/>
    </source>
</evidence>
<evidence type="ECO:0000256" key="9">
    <source>
        <dbReference type="ARBA" id="ARBA00050590"/>
    </source>
</evidence>
<keyword evidence="7" id="KW-0406">Ion transport</keyword>
<dbReference type="AlphaFoldDB" id="A0ABD8A743"/>
<keyword evidence="2" id="KW-0813">Transport</keyword>
<name>A0ABD8A743_9EURY</name>
<keyword evidence="4" id="KW-0547">Nucleotide-binding</keyword>
<dbReference type="GO" id="GO:0015420">
    <property type="term" value="F:ABC-type vitamin B12 transporter activity"/>
    <property type="evidence" value="ECO:0007669"/>
    <property type="project" value="UniProtKB-EC"/>
</dbReference>
<dbReference type="SMART" id="SM00382">
    <property type="entry name" value="AAA"/>
    <property type="match status" value="1"/>
</dbReference>
<gene>
    <name evidence="15" type="ORF">R6Y95_07785</name>
</gene>
<dbReference type="GO" id="GO:0005524">
    <property type="term" value="F:ATP binding"/>
    <property type="evidence" value="ECO:0007669"/>
    <property type="project" value="UniProtKB-KW"/>
</dbReference>
<dbReference type="EC" id="7.6.2.8" evidence="11"/>
<evidence type="ECO:0000256" key="8">
    <source>
        <dbReference type="ARBA" id="ARBA00023136"/>
    </source>
</evidence>
<dbReference type="InterPro" id="IPR027417">
    <property type="entry name" value="P-loop_NTPase"/>
</dbReference>
<dbReference type="SUPFAM" id="SSF52540">
    <property type="entry name" value="P-loop containing nucleoside triphosphate hydrolases"/>
    <property type="match status" value="1"/>
</dbReference>
<comment type="subcellular location">
    <subcellularLocation>
        <location evidence="1">Cell membrane</location>
        <topology evidence="1">Peripheral membrane protein</topology>
    </subcellularLocation>
</comment>
<dbReference type="EMBL" id="CP137641">
    <property type="protein sequence ID" value="WOX55362.1"/>
    <property type="molecule type" value="Genomic_DNA"/>
</dbReference>
<evidence type="ECO:0000256" key="6">
    <source>
        <dbReference type="ARBA" id="ARBA00023004"/>
    </source>
</evidence>
<evidence type="ECO:0000313" key="15">
    <source>
        <dbReference type="EMBL" id="WOX55362.1"/>
    </source>
</evidence>
<comment type="function">
    <text evidence="10">Required for corrinoid utilization. Probably part of the ABC transporter complex BtuCDF involved in cobalamin (vitamin B12) import. Probably responsible for energy coupling to the transport system.</text>
</comment>
<dbReference type="PROSITE" id="PS50893">
    <property type="entry name" value="ABC_TRANSPORTER_2"/>
    <property type="match status" value="1"/>
</dbReference>
<proteinExistence type="predicted"/>
<accession>A0ABD8A743</accession>
<dbReference type="Proteomes" id="UP001626603">
    <property type="component" value="Chromosome"/>
</dbReference>
<evidence type="ECO:0000256" key="5">
    <source>
        <dbReference type="ARBA" id="ARBA00022840"/>
    </source>
</evidence>
<evidence type="ECO:0000259" key="14">
    <source>
        <dbReference type="PROSITE" id="PS50893"/>
    </source>
</evidence>
<evidence type="ECO:0000256" key="4">
    <source>
        <dbReference type="ARBA" id="ARBA00022741"/>
    </source>
</evidence>
<dbReference type="InterPro" id="IPR051535">
    <property type="entry name" value="Siderophore_ABC-ATPase"/>
</dbReference>
<evidence type="ECO:0000256" key="7">
    <source>
        <dbReference type="ARBA" id="ARBA00023065"/>
    </source>
</evidence>
<dbReference type="InterPro" id="IPR003593">
    <property type="entry name" value="AAA+_ATPase"/>
</dbReference>
<keyword evidence="3" id="KW-1003">Cell membrane</keyword>
<sequence length="339" mass="37223">MRTLIRAEGLSIGYKTRRKVRKTIAADLSLDLKAGDLVCLVGPNGCGKSTLLWTITGLLPPLSGEVYLGGRDVRALAPLERAKLVSVVLTNPVQAGQLSVYDVCGLGRYPYTGWLGSLTDIDRRQVEQALDAVGVASFADRFLDELSDGERQKVMIARALAQNSRLMILDEPTAYLDVPYRMEIMHILRSLARNEDRGILLSTHDLDLAMRTADHLWAISREGRFYCGAPEDLALDGVISEVFGIGGINYDVGCGQFRMPAPPRGTVAVSGEDGKIRFWTERAMQRIGFVPGAGDDPAVRVAIRETEAGPLWEVRTREDAGRFSSLTDCTAWLRERDVG</sequence>